<evidence type="ECO:0000256" key="3">
    <source>
        <dbReference type="ARBA" id="ARBA00022603"/>
    </source>
</evidence>
<dbReference type="HOGENOM" id="CLU_012122_0_0_6"/>
<dbReference type="PRINTS" id="PR00507">
    <property type="entry name" value="N12N6MTFRASE"/>
</dbReference>
<proteinExistence type="inferred from homology"/>
<evidence type="ECO:0000313" key="11">
    <source>
        <dbReference type="Proteomes" id="UP000005275"/>
    </source>
</evidence>
<dbReference type="InterPro" id="IPR002052">
    <property type="entry name" value="DNA_methylase_N6_adenine_CS"/>
</dbReference>
<dbReference type="InterPro" id="IPR003356">
    <property type="entry name" value="DNA_methylase_A-5"/>
</dbReference>
<feature type="domain" description="DNA methylase adenine-specific" evidence="8">
    <location>
        <begin position="170"/>
        <end position="470"/>
    </location>
</feature>
<evidence type="ECO:0000256" key="5">
    <source>
        <dbReference type="ARBA" id="ARBA00022691"/>
    </source>
</evidence>
<evidence type="ECO:0000259" key="9">
    <source>
        <dbReference type="Pfam" id="PF12161"/>
    </source>
</evidence>
<keyword evidence="11" id="KW-1185">Reference proteome</keyword>
<dbReference type="AlphaFoldDB" id="W0E3Z5"/>
<dbReference type="PANTHER" id="PTHR42933:SF3">
    <property type="entry name" value="TYPE I RESTRICTION ENZYME MJAVIII METHYLASE SUBUNIT"/>
    <property type="match status" value="1"/>
</dbReference>
<reference evidence="10 11" key="1">
    <citation type="submission" date="2013-12" db="EMBL/GenBank/DDBJ databases">
        <authorList>
            <consortium name="DOE Joint Genome Institute"/>
            <person name="Bryant D.A."/>
            <person name="Huntemann M."/>
            <person name="Han J."/>
            <person name="Chen A."/>
            <person name="Kyrpides N."/>
            <person name="Mavromatis K."/>
            <person name="Markowitz V."/>
            <person name="Palaniappan K."/>
            <person name="Ivanova N."/>
            <person name="Schaumberg A."/>
            <person name="Pati A."/>
            <person name="Liolios K."/>
            <person name="Nordberg H.P."/>
            <person name="Cantor M.N."/>
            <person name="Hua S.X."/>
            <person name="Woyke T."/>
        </authorList>
    </citation>
    <scope>NUCLEOTIDE SEQUENCE [LARGE SCALE GENOMIC DNA]</scope>
    <source>
        <strain evidence="10 11">984</strain>
    </source>
</reference>
<evidence type="ECO:0000256" key="4">
    <source>
        <dbReference type="ARBA" id="ARBA00022679"/>
    </source>
</evidence>
<dbReference type="GO" id="GO:0032259">
    <property type="term" value="P:methylation"/>
    <property type="evidence" value="ECO:0007669"/>
    <property type="project" value="UniProtKB-KW"/>
</dbReference>
<keyword evidence="4 10" id="KW-0808">Transferase</keyword>
<evidence type="ECO:0000256" key="7">
    <source>
        <dbReference type="ARBA" id="ARBA00047942"/>
    </source>
</evidence>
<dbReference type="PANTHER" id="PTHR42933">
    <property type="entry name" value="SLR6095 PROTEIN"/>
    <property type="match status" value="1"/>
</dbReference>
<evidence type="ECO:0000313" key="10">
    <source>
        <dbReference type="EMBL" id="AHF03944.1"/>
    </source>
</evidence>
<evidence type="ECO:0000259" key="8">
    <source>
        <dbReference type="Pfam" id="PF02384"/>
    </source>
</evidence>
<evidence type="ECO:0000256" key="2">
    <source>
        <dbReference type="ARBA" id="ARBA00011900"/>
    </source>
</evidence>
<accession>W0E3Z5</accession>
<dbReference type="PROSITE" id="PS00092">
    <property type="entry name" value="N6_MTASE"/>
    <property type="match status" value="1"/>
</dbReference>
<dbReference type="RefSeq" id="WP_005224134.1">
    <property type="nucleotide sequence ID" value="NZ_CP007031.1"/>
</dbReference>
<dbReference type="GO" id="GO:0003677">
    <property type="term" value="F:DNA binding"/>
    <property type="evidence" value="ECO:0007669"/>
    <property type="project" value="InterPro"/>
</dbReference>
<dbReference type="SUPFAM" id="SSF53335">
    <property type="entry name" value="S-adenosyl-L-methionine-dependent methyltransferases"/>
    <property type="match status" value="1"/>
</dbReference>
<protein>
    <recommendedName>
        <fullName evidence="2">site-specific DNA-methyltransferase (adenine-specific)</fullName>
        <ecNumber evidence="2">2.1.1.72</ecNumber>
    </recommendedName>
</protein>
<dbReference type="InterPro" id="IPR029063">
    <property type="entry name" value="SAM-dependent_MTases_sf"/>
</dbReference>
<dbReference type="Gene3D" id="3.40.50.150">
    <property type="entry name" value="Vaccinia Virus protein VP39"/>
    <property type="match status" value="1"/>
</dbReference>
<dbReference type="InterPro" id="IPR022749">
    <property type="entry name" value="D12N6_MeTrfase_N"/>
</dbReference>
<dbReference type="KEGG" id="mpur:MARPU_08755"/>
<dbReference type="InterPro" id="IPR038333">
    <property type="entry name" value="T1MK-like_N_sf"/>
</dbReference>
<dbReference type="GO" id="GO:0008170">
    <property type="term" value="F:N-methyltransferase activity"/>
    <property type="evidence" value="ECO:0007669"/>
    <property type="project" value="InterPro"/>
</dbReference>
<dbReference type="OrthoDB" id="9784823at2"/>
<feature type="domain" description="N6 adenine-specific DNA methyltransferase N-terminal" evidence="9">
    <location>
        <begin position="9"/>
        <end position="140"/>
    </location>
</feature>
<comment type="similarity">
    <text evidence="1">Belongs to the N(4)/N(6)-methyltransferase family.</text>
</comment>
<dbReference type="EMBL" id="CP007031">
    <property type="protein sequence ID" value="AHF03944.1"/>
    <property type="molecule type" value="Genomic_DNA"/>
</dbReference>
<comment type="catalytic activity">
    <reaction evidence="7">
        <text>a 2'-deoxyadenosine in DNA + S-adenosyl-L-methionine = an N(6)-methyl-2'-deoxyadenosine in DNA + S-adenosyl-L-homocysteine + H(+)</text>
        <dbReference type="Rhea" id="RHEA:15197"/>
        <dbReference type="Rhea" id="RHEA-COMP:12418"/>
        <dbReference type="Rhea" id="RHEA-COMP:12419"/>
        <dbReference type="ChEBI" id="CHEBI:15378"/>
        <dbReference type="ChEBI" id="CHEBI:57856"/>
        <dbReference type="ChEBI" id="CHEBI:59789"/>
        <dbReference type="ChEBI" id="CHEBI:90615"/>
        <dbReference type="ChEBI" id="CHEBI:90616"/>
        <dbReference type="EC" id="2.1.1.72"/>
    </reaction>
</comment>
<dbReference type="Pfam" id="PF02384">
    <property type="entry name" value="N6_Mtase"/>
    <property type="match status" value="1"/>
</dbReference>
<name>W0E3Z5_MARPU</name>
<dbReference type="Gene3D" id="1.20.1260.30">
    <property type="match status" value="1"/>
</dbReference>
<sequence length="685" mass="77091">MTNFSEKVSFIWSVADLLRGDYKQSEYGRVILPFILLRRLDQVLAQTREAVWSADRASEGLAEALREKMLMKAAGCGFYNLSRLDLPKLLQDPDNIAASLTAYLHGFSANVRDILERFRFEAQIARLDTANLLYLVARKFVEIDLHPYRLDPNGHPIRDANGQPEANVTNHEMGVIFEELIRRFSEQSNETAGEHFTPREVIAFMVNLLFAEDDDALRQPGAVRTMYDPACGTGGMLSVAEDHLAQLNPEARLEVYGQELNDESYAICKADMLVKGQAADNIKCGNSFSADGLPWLDVDYLISNPPFGVDWSKAEKIVREEHEDQGHAGRFGPGLPRKNDGSLLFLLHMLSKMKRPERGGSRLAIVFNGSPLFTGGAGSGESEIRRWIIENDWLEAIVALPDQMFYNTGISTYVWLLSNRKAPERRGKVQLINGINHFRKMRKSLGDKRKQLGPDDIDTLTRLYADFQEGPEVKLFDNADFGFRRITVERPLRLNFQVTPERIERLTEEKAWQKLVTSKKKGAAAQAEIAEGEALQQAVLDMLRTIDATTLYQDRDAFTQALKAAAKAAGLKLPASLLKTLLGALSERDETAEVCTVKGQPEPDPELRDYENVPLSEDIDAYMAREVLPHVPDAWVDHAKTKIGYEIPFTRHFYVYEPPRPLDEIRAEIEALEAEIQGMLGRVLG</sequence>
<evidence type="ECO:0000256" key="6">
    <source>
        <dbReference type="ARBA" id="ARBA00022747"/>
    </source>
</evidence>
<dbReference type="Proteomes" id="UP000005275">
    <property type="component" value="Chromosome"/>
</dbReference>
<gene>
    <name evidence="10" type="ORF">MARPU_08755</name>
</gene>
<dbReference type="Pfam" id="PF12161">
    <property type="entry name" value="HsdM_N"/>
    <property type="match status" value="1"/>
</dbReference>
<dbReference type="InterPro" id="IPR051537">
    <property type="entry name" value="DNA_Adenine_Mtase"/>
</dbReference>
<dbReference type="GO" id="GO:0009007">
    <property type="term" value="F:site-specific DNA-methyltransferase (adenine-specific) activity"/>
    <property type="evidence" value="ECO:0007669"/>
    <property type="project" value="UniProtKB-EC"/>
</dbReference>
<dbReference type="STRING" id="765910.MARPU_08755"/>
<keyword evidence="6" id="KW-0680">Restriction system</keyword>
<dbReference type="REBASE" id="76830">
    <property type="entry name" value="M.Mpu984ORF8755P"/>
</dbReference>
<dbReference type="EC" id="2.1.1.72" evidence="2"/>
<dbReference type="GO" id="GO:0009307">
    <property type="term" value="P:DNA restriction-modification system"/>
    <property type="evidence" value="ECO:0007669"/>
    <property type="project" value="UniProtKB-KW"/>
</dbReference>
<evidence type="ECO:0000256" key="1">
    <source>
        <dbReference type="ARBA" id="ARBA00006594"/>
    </source>
</evidence>
<organism evidence="10 11">
    <name type="scientific">Marichromatium purpuratum 984</name>
    <dbReference type="NCBI Taxonomy" id="765910"/>
    <lineage>
        <taxon>Bacteria</taxon>
        <taxon>Pseudomonadati</taxon>
        <taxon>Pseudomonadota</taxon>
        <taxon>Gammaproteobacteria</taxon>
        <taxon>Chromatiales</taxon>
        <taxon>Chromatiaceae</taxon>
        <taxon>Marichromatium</taxon>
    </lineage>
</organism>
<keyword evidence="5" id="KW-0949">S-adenosyl-L-methionine</keyword>
<dbReference type="eggNOG" id="COG0286">
    <property type="taxonomic scope" value="Bacteria"/>
</dbReference>
<keyword evidence="3 10" id="KW-0489">Methyltransferase</keyword>